<dbReference type="EMBL" id="VMGL01000001">
    <property type="protein sequence ID" value="TSC97494.1"/>
    <property type="molecule type" value="Genomic_DNA"/>
</dbReference>
<dbReference type="AlphaFoldDB" id="A0A554LXB8"/>
<protein>
    <recommendedName>
        <fullName evidence="1">ASCH domain-containing protein</fullName>
    </recommendedName>
</protein>
<evidence type="ECO:0000313" key="2">
    <source>
        <dbReference type="EMBL" id="TSC97494.1"/>
    </source>
</evidence>
<evidence type="ECO:0000259" key="1">
    <source>
        <dbReference type="Pfam" id="PF04266"/>
    </source>
</evidence>
<proteinExistence type="predicted"/>
<feature type="domain" description="ASCH" evidence="1">
    <location>
        <begin position="10"/>
        <end position="64"/>
    </location>
</feature>
<dbReference type="Proteomes" id="UP000318711">
    <property type="component" value="Unassembled WGS sequence"/>
</dbReference>
<dbReference type="SUPFAM" id="SSF88697">
    <property type="entry name" value="PUA domain-like"/>
    <property type="match status" value="1"/>
</dbReference>
<accession>A0A554LXB8</accession>
<organism evidence="2 3">
    <name type="scientific">Candidatus Berkelbacteria bacterium Licking1014_2</name>
    <dbReference type="NCBI Taxonomy" id="2017146"/>
    <lineage>
        <taxon>Bacteria</taxon>
        <taxon>Candidatus Berkelbacteria</taxon>
    </lineage>
</organism>
<sequence>MKHLAIFVGRAIEEILAGNKTVEGRLTNAKIPPYMKVAKDDEILLKQSGGKIIGRVMADNVLYYDNLTPEAVGSLRKEYGEEMMVGDEFWQKKAKARLATIIFLKKPQRFLAPLKDKKKDRRPWVILS</sequence>
<dbReference type="Pfam" id="PF04266">
    <property type="entry name" value="ASCH"/>
    <property type="match status" value="1"/>
</dbReference>
<dbReference type="InterPro" id="IPR015947">
    <property type="entry name" value="PUA-like_sf"/>
</dbReference>
<name>A0A554LXB8_9BACT</name>
<reference evidence="2 3" key="1">
    <citation type="submission" date="2017-07" db="EMBL/GenBank/DDBJ databases">
        <title>Mechanisms for carbon and nitrogen cycling indicate functional differentiation within the Candidate Phyla Radiation.</title>
        <authorList>
            <person name="Danczak R.E."/>
            <person name="Johnston M.D."/>
            <person name="Kenah C."/>
            <person name="Slattery M."/>
            <person name="Wrighton K.C."/>
            <person name="Wilkins M.J."/>
        </authorList>
    </citation>
    <scope>NUCLEOTIDE SEQUENCE [LARGE SCALE GENOMIC DNA]</scope>
    <source>
        <strain evidence="2">Licking1014_2</strain>
    </source>
</reference>
<gene>
    <name evidence="2" type="ORF">CEN88_7</name>
</gene>
<comment type="caution">
    <text evidence="2">The sequence shown here is derived from an EMBL/GenBank/DDBJ whole genome shotgun (WGS) entry which is preliminary data.</text>
</comment>
<dbReference type="InterPro" id="IPR007374">
    <property type="entry name" value="ASCH_domain"/>
</dbReference>
<evidence type="ECO:0000313" key="3">
    <source>
        <dbReference type="Proteomes" id="UP000318711"/>
    </source>
</evidence>